<dbReference type="Pfam" id="PF03976">
    <property type="entry name" value="PPK2"/>
    <property type="match status" value="1"/>
</dbReference>
<keyword evidence="2" id="KW-0808">Transferase</keyword>
<dbReference type="Gene3D" id="3.40.50.300">
    <property type="entry name" value="P-loop containing nucleotide triphosphate hydrolases"/>
    <property type="match status" value="1"/>
</dbReference>
<evidence type="ECO:0000313" key="3">
    <source>
        <dbReference type="Proteomes" id="UP000189339"/>
    </source>
</evidence>
<dbReference type="InterPro" id="IPR027417">
    <property type="entry name" value="P-loop_NTPase"/>
</dbReference>
<dbReference type="GO" id="GO:0016301">
    <property type="term" value="F:kinase activity"/>
    <property type="evidence" value="ECO:0007669"/>
    <property type="project" value="UniProtKB-KW"/>
</dbReference>
<dbReference type="STRING" id="135739.BTO32_13025"/>
<name>A0A1V2DSB4_9GAMM</name>
<organism evidence="2 3">
    <name type="scientific">Marinobacter lutaoensis</name>
    <dbReference type="NCBI Taxonomy" id="135739"/>
    <lineage>
        <taxon>Bacteria</taxon>
        <taxon>Pseudomonadati</taxon>
        <taxon>Pseudomonadota</taxon>
        <taxon>Gammaproteobacteria</taxon>
        <taxon>Pseudomonadales</taxon>
        <taxon>Marinobacteraceae</taxon>
        <taxon>Marinobacter</taxon>
    </lineage>
</organism>
<protein>
    <submittedName>
        <fullName evidence="2">Polyphosphate kinase</fullName>
    </submittedName>
</protein>
<sequence>MDISRFCQSWAFSTNRPRFSDYPTLLDDSVRLPPLQASLEDIGEYQRRLWANRRQALLLVVHGTDTSGKDSLIRTLATYTDPAGFHAWSFSRPVGQEVRHDFLWRVVPFLPGFGDMVAFNRSHHEAVISERLWPVWPEDTYHWPSRYQSIREFERHLVQEGTTILKVWLNLSEDEHRRRLLARLDKPRKRWKFDKSDIEGWVRRAEYEALAEETLAATHTEEAPWFVVPADRKEQTRAIVAAMVAEQLKRLAPAYPDEDRKVLAEYRRLLAKNGVR</sequence>
<evidence type="ECO:0000313" key="2">
    <source>
        <dbReference type="EMBL" id="ONF43575.1"/>
    </source>
</evidence>
<dbReference type="PANTHER" id="PTHR34383">
    <property type="entry name" value="POLYPHOSPHATE:AMP PHOSPHOTRANSFERASE-RELATED"/>
    <property type="match status" value="1"/>
</dbReference>
<dbReference type="OrthoDB" id="9775224at2"/>
<comment type="caution">
    <text evidence="2">The sequence shown here is derived from an EMBL/GenBank/DDBJ whole genome shotgun (WGS) entry which is preliminary data.</text>
</comment>
<keyword evidence="2" id="KW-0418">Kinase</keyword>
<dbReference type="InterPro" id="IPR022488">
    <property type="entry name" value="PPK2-related"/>
</dbReference>
<dbReference type="EMBL" id="MSCW01000007">
    <property type="protein sequence ID" value="ONF43575.1"/>
    <property type="molecule type" value="Genomic_DNA"/>
</dbReference>
<dbReference type="AlphaFoldDB" id="A0A1V2DSB4"/>
<dbReference type="RefSeq" id="WP_076725041.1">
    <property type="nucleotide sequence ID" value="NZ_JABWTC010000014.1"/>
</dbReference>
<reference evidence="2 3" key="1">
    <citation type="submission" date="2016-12" db="EMBL/GenBank/DDBJ databases">
        <title>Marinobacter lutaoensis whole genome sequencing.</title>
        <authorList>
            <person name="Verma A."/>
            <person name="Krishnamurthi S."/>
        </authorList>
    </citation>
    <scope>NUCLEOTIDE SEQUENCE [LARGE SCALE GENOMIC DNA]</scope>
    <source>
        <strain evidence="2 3">T5054</strain>
    </source>
</reference>
<feature type="domain" description="Polyphosphate kinase-2-related" evidence="1">
    <location>
        <begin position="42"/>
        <end position="249"/>
    </location>
</feature>
<proteinExistence type="predicted"/>
<dbReference type="PANTHER" id="PTHR34383:SF3">
    <property type="entry name" value="POLYPHOSPHATE:AMP PHOSPHOTRANSFERASE"/>
    <property type="match status" value="1"/>
</dbReference>
<dbReference type="SUPFAM" id="SSF52540">
    <property type="entry name" value="P-loop containing nucleoside triphosphate hydrolases"/>
    <property type="match status" value="1"/>
</dbReference>
<keyword evidence="3" id="KW-1185">Reference proteome</keyword>
<evidence type="ECO:0000259" key="1">
    <source>
        <dbReference type="Pfam" id="PF03976"/>
    </source>
</evidence>
<accession>A0A1V2DSB4</accession>
<dbReference type="Proteomes" id="UP000189339">
    <property type="component" value="Unassembled WGS sequence"/>
</dbReference>
<gene>
    <name evidence="2" type="ORF">BTO32_13025</name>
</gene>